<proteinExistence type="predicted"/>
<name>A0A812R2Y7_9DINO</name>
<organism evidence="1 2">
    <name type="scientific">Symbiodinium natans</name>
    <dbReference type="NCBI Taxonomy" id="878477"/>
    <lineage>
        <taxon>Eukaryota</taxon>
        <taxon>Sar</taxon>
        <taxon>Alveolata</taxon>
        <taxon>Dinophyceae</taxon>
        <taxon>Suessiales</taxon>
        <taxon>Symbiodiniaceae</taxon>
        <taxon>Symbiodinium</taxon>
    </lineage>
</organism>
<protein>
    <submittedName>
        <fullName evidence="1">Uncharacterized protein</fullName>
    </submittedName>
</protein>
<evidence type="ECO:0000313" key="2">
    <source>
        <dbReference type="Proteomes" id="UP000604046"/>
    </source>
</evidence>
<dbReference type="AlphaFoldDB" id="A0A812R2Y7"/>
<accession>A0A812R2Y7</accession>
<dbReference type="OrthoDB" id="440252at2759"/>
<keyword evidence="2" id="KW-1185">Reference proteome</keyword>
<sequence length="143" mass="15309">MSEVLERLQRCGRAAPVPCAAGELAEQVVARVWLGDYASVLALLESVLEEPFEEPWGALRTALRQLLAQLPTAEKKSVAWVPRRLTEAAARSSLSLGANVQCATGTLRVSDGTDLSYVACLYRLCVPGSEGGVARPPCGRMII</sequence>
<gene>
    <name evidence="1" type="ORF">SNAT2548_LOCUS22753</name>
</gene>
<reference evidence="1" key="1">
    <citation type="submission" date="2021-02" db="EMBL/GenBank/DDBJ databases">
        <authorList>
            <person name="Dougan E. K."/>
            <person name="Rhodes N."/>
            <person name="Thang M."/>
            <person name="Chan C."/>
        </authorList>
    </citation>
    <scope>NUCLEOTIDE SEQUENCE</scope>
</reference>
<evidence type="ECO:0000313" key="1">
    <source>
        <dbReference type="EMBL" id="CAE7418347.1"/>
    </source>
</evidence>
<dbReference type="Proteomes" id="UP000604046">
    <property type="component" value="Unassembled WGS sequence"/>
</dbReference>
<comment type="caution">
    <text evidence="1">The sequence shown here is derived from an EMBL/GenBank/DDBJ whole genome shotgun (WGS) entry which is preliminary data.</text>
</comment>
<dbReference type="EMBL" id="CAJNDS010002298">
    <property type="protein sequence ID" value="CAE7418347.1"/>
    <property type="molecule type" value="Genomic_DNA"/>
</dbReference>